<dbReference type="AlphaFoldDB" id="A0A3S0ZLS7"/>
<comment type="caution">
    <text evidence="2">The sequence shown here is derived from an EMBL/GenBank/DDBJ whole genome shotgun (WGS) entry which is preliminary data.</text>
</comment>
<dbReference type="EMBL" id="RQTK01001431">
    <property type="protein sequence ID" value="RUS70341.1"/>
    <property type="molecule type" value="Genomic_DNA"/>
</dbReference>
<feature type="compositionally biased region" description="Basic and acidic residues" evidence="1">
    <location>
        <begin position="1"/>
        <end position="17"/>
    </location>
</feature>
<sequence>MMEKFRFRKKDAQEDAKPSTAGMSFEGKDFNRFHQQYQQKQQQQQHQNQWQQQHQQQQQQLLPRKQEGAQPHLPHQMPHKTVQFQSPQEQMLALTPNQPSQQHIPTQHQQIQHQQQQQQLQQQYPVSLQPSPQSRQPQTGVCRPRYLEKQWQQVGLILSHPIIHIRCVTNILKVITIILNNNSPNTTINNIELIITTTTHTISPPAKASIPSQRTLKARERPNLGVIQSCCLH</sequence>
<organism evidence="2 3">
    <name type="scientific">Elysia chlorotica</name>
    <name type="common">Eastern emerald elysia</name>
    <name type="synonym">Sea slug</name>
    <dbReference type="NCBI Taxonomy" id="188477"/>
    <lineage>
        <taxon>Eukaryota</taxon>
        <taxon>Metazoa</taxon>
        <taxon>Spiralia</taxon>
        <taxon>Lophotrochozoa</taxon>
        <taxon>Mollusca</taxon>
        <taxon>Gastropoda</taxon>
        <taxon>Heterobranchia</taxon>
        <taxon>Euthyneura</taxon>
        <taxon>Panpulmonata</taxon>
        <taxon>Sacoglossa</taxon>
        <taxon>Placobranchoidea</taxon>
        <taxon>Plakobranchidae</taxon>
        <taxon>Elysia</taxon>
    </lineage>
</organism>
<dbReference type="Proteomes" id="UP000271974">
    <property type="component" value="Unassembled WGS sequence"/>
</dbReference>
<feature type="compositionally biased region" description="Low complexity" evidence="1">
    <location>
        <begin position="98"/>
        <end position="138"/>
    </location>
</feature>
<accession>A0A3S0ZLS7</accession>
<evidence type="ECO:0000256" key="1">
    <source>
        <dbReference type="SAM" id="MobiDB-lite"/>
    </source>
</evidence>
<feature type="compositionally biased region" description="Low complexity" evidence="1">
    <location>
        <begin position="34"/>
        <end position="60"/>
    </location>
</feature>
<reference evidence="2 3" key="1">
    <citation type="submission" date="2019-01" db="EMBL/GenBank/DDBJ databases">
        <title>A draft genome assembly of the solar-powered sea slug Elysia chlorotica.</title>
        <authorList>
            <person name="Cai H."/>
            <person name="Li Q."/>
            <person name="Fang X."/>
            <person name="Li J."/>
            <person name="Curtis N.E."/>
            <person name="Altenburger A."/>
            <person name="Shibata T."/>
            <person name="Feng M."/>
            <person name="Maeda T."/>
            <person name="Schwartz J.A."/>
            <person name="Shigenobu S."/>
            <person name="Lundholm N."/>
            <person name="Nishiyama T."/>
            <person name="Yang H."/>
            <person name="Hasebe M."/>
            <person name="Li S."/>
            <person name="Pierce S.K."/>
            <person name="Wang J."/>
        </authorList>
    </citation>
    <scope>NUCLEOTIDE SEQUENCE [LARGE SCALE GENOMIC DNA]</scope>
    <source>
        <strain evidence="2">EC2010</strain>
        <tissue evidence="2">Whole organism of an adult</tissue>
    </source>
</reference>
<gene>
    <name evidence="2" type="ORF">EGW08_021894</name>
</gene>
<keyword evidence="3" id="KW-1185">Reference proteome</keyword>
<feature type="region of interest" description="Disordered" evidence="1">
    <location>
        <begin position="96"/>
        <end position="140"/>
    </location>
</feature>
<evidence type="ECO:0000313" key="3">
    <source>
        <dbReference type="Proteomes" id="UP000271974"/>
    </source>
</evidence>
<name>A0A3S0ZLS7_ELYCH</name>
<protein>
    <submittedName>
        <fullName evidence="2">Uncharacterized protein</fullName>
    </submittedName>
</protein>
<feature type="region of interest" description="Disordered" evidence="1">
    <location>
        <begin position="1"/>
        <end position="75"/>
    </location>
</feature>
<proteinExistence type="predicted"/>
<evidence type="ECO:0000313" key="2">
    <source>
        <dbReference type="EMBL" id="RUS70341.1"/>
    </source>
</evidence>